<evidence type="ECO:0000313" key="1">
    <source>
        <dbReference type="EMBL" id="KAJ2812826.1"/>
    </source>
</evidence>
<accession>A0ACC1LPD1</accession>
<protein>
    <submittedName>
        <fullName evidence="1">Uncharacterized protein</fullName>
    </submittedName>
</protein>
<organism evidence="1 2">
    <name type="scientific">Coemansia furcata</name>
    <dbReference type="NCBI Taxonomy" id="417177"/>
    <lineage>
        <taxon>Eukaryota</taxon>
        <taxon>Fungi</taxon>
        <taxon>Fungi incertae sedis</taxon>
        <taxon>Zoopagomycota</taxon>
        <taxon>Kickxellomycotina</taxon>
        <taxon>Kickxellomycetes</taxon>
        <taxon>Kickxellales</taxon>
        <taxon>Kickxellaceae</taxon>
        <taxon>Coemansia</taxon>
    </lineage>
</organism>
<name>A0ACC1LPD1_9FUNG</name>
<sequence>MFGNSHSVEQRVRKNRVYAALAAATIFVMCMWYYSAHKSTISSGGTRVTNLSLSTKSPYLTPNTTIRSAPSDLELVQVQYIYRHGARYPTQDDMAHIKDIYGLDGLRVPNDWINTEHIDGDKAVLLAKYGYREMTGLAQRILQRYPTFLVERMRDSELVRFVSSEFQRSYMSARTFQGVVDPNNYTRPVTALPQEEDTILYMKAACPAWVHGKGAAADNASREIAVFDAAHGQGLRQRMSGKLGVKSDLLTVSHISTLYTMCGYEVSLFAQPDTWCTLFDPDTSALMELRNDIKYSRVYGPFGPSINKKMACALFSAIFRDIDSALRDPPRAISTFRFGHAETLMFVSTLLGLEQVLGTENSPIIGAMPPSLAQHRGFKTSVIAPFSTNFGIELYKDQHAQPFFRLLLNERAIRLKECADEFCPLDVLRNKLGDSIGCDFASVCRITPH</sequence>
<evidence type="ECO:0000313" key="2">
    <source>
        <dbReference type="Proteomes" id="UP001140096"/>
    </source>
</evidence>
<comment type="caution">
    <text evidence="1">The sequence shown here is derived from an EMBL/GenBank/DDBJ whole genome shotgun (WGS) entry which is preliminary data.</text>
</comment>
<keyword evidence="2" id="KW-1185">Reference proteome</keyword>
<reference evidence="1" key="1">
    <citation type="submission" date="2022-07" db="EMBL/GenBank/DDBJ databases">
        <title>Phylogenomic reconstructions and comparative analyses of Kickxellomycotina fungi.</title>
        <authorList>
            <person name="Reynolds N.K."/>
            <person name="Stajich J.E."/>
            <person name="Barry K."/>
            <person name="Grigoriev I.V."/>
            <person name="Crous P."/>
            <person name="Smith M.E."/>
        </authorList>
    </citation>
    <scope>NUCLEOTIDE SEQUENCE</scope>
    <source>
        <strain evidence="1">CBS 102833</strain>
    </source>
</reference>
<dbReference type="Proteomes" id="UP001140096">
    <property type="component" value="Unassembled WGS sequence"/>
</dbReference>
<gene>
    <name evidence="1" type="ORF">H4S07_001116</name>
</gene>
<dbReference type="EMBL" id="JANBUP010000150">
    <property type="protein sequence ID" value="KAJ2812826.1"/>
    <property type="molecule type" value="Genomic_DNA"/>
</dbReference>
<proteinExistence type="predicted"/>